<accession>B3R9K6</accession>
<reference evidence="1 2" key="1">
    <citation type="journal article" date="2008" name="Genome Res.">
        <title>Genome sequence of the beta-rhizobium Cupriavidus taiwanensis and comparative genomics of rhizobia.</title>
        <authorList>
            <person name="Amadou C."/>
            <person name="Pascal G."/>
            <person name="Mangenot S."/>
            <person name="Glew M."/>
            <person name="Bontemps C."/>
            <person name="Capela D."/>
            <person name="Carrere S."/>
            <person name="Cruveiller S."/>
            <person name="Dossat C."/>
            <person name="Lajus A."/>
            <person name="Marchetti M."/>
            <person name="Poinsot V."/>
            <person name="Rouy Z."/>
            <person name="Servin B."/>
            <person name="Saad M."/>
            <person name="Schenowitz C."/>
            <person name="Barbe V."/>
            <person name="Batut J."/>
            <person name="Medigue C."/>
            <person name="Masson-Boivin C."/>
        </authorList>
    </citation>
    <scope>NUCLEOTIDE SEQUENCE [LARGE SCALE GENOMIC DNA]</scope>
    <source>
        <strain evidence="2">DSM 17343 / BCRC 17206 / CCUG 44338 / CIP 107171 / LMG 19424 / R1</strain>
    </source>
</reference>
<dbReference type="HOGENOM" id="CLU_2129307_0_0_4"/>
<protein>
    <submittedName>
        <fullName evidence="1">Uncharacterized protein</fullName>
    </submittedName>
</protein>
<dbReference type="eggNOG" id="ENOG50334GM">
    <property type="taxonomic scope" value="Bacteria"/>
</dbReference>
<name>B3R9K6_CUPTR</name>
<gene>
    <name evidence="1" type="ordered locus">RALTA_B0970</name>
</gene>
<dbReference type="GeneID" id="29764640"/>
<organism evidence="1 2">
    <name type="scientific">Cupriavidus taiwanensis (strain DSM 17343 / BCRC 17206 / CCUG 44338 / CIP 107171 / LMG 19424 / R1)</name>
    <name type="common">Ralstonia taiwanensis (strain LMG 19424)</name>
    <dbReference type="NCBI Taxonomy" id="977880"/>
    <lineage>
        <taxon>Bacteria</taxon>
        <taxon>Pseudomonadati</taxon>
        <taxon>Pseudomonadota</taxon>
        <taxon>Betaproteobacteria</taxon>
        <taxon>Burkholderiales</taxon>
        <taxon>Burkholderiaceae</taxon>
        <taxon>Cupriavidus</taxon>
    </lineage>
</organism>
<dbReference type="RefSeq" id="WP_012355801.1">
    <property type="nucleotide sequence ID" value="NC_010530.1"/>
</dbReference>
<sequence>MAKADPKLEAWLKSGKYLPEPLRDFHDQKEVFMAMHEIVNVEGNAMAARVDWISGQCYVIDIFLWFMARRGYTLQRSRAPVPFLDLEQTVSEQTAKREAHFTALLTGAMKGPS</sequence>
<evidence type="ECO:0000313" key="1">
    <source>
        <dbReference type="EMBL" id="CAQ71581.1"/>
    </source>
</evidence>
<dbReference type="KEGG" id="cti:RALTA_B0970"/>
<evidence type="ECO:0000313" key="2">
    <source>
        <dbReference type="Proteomes" id="UP000001692"/>
    </source>
</evidence>
<dbReference type="EMBL" id="CU633750">
    <property type="protein sequence ID" value="CAQ71581.1"/>
    <property type="molecule type" value="Genomic_DNA"/>
</dbReference>
<dbReference type="BioCyc" id="CTAI977880:RALTA_RS20355-MONOMER"/>
<keyword evidence="2" id="KW-1185">Reference proteome</keyword>
<dbReference type="Proteomes" id="UP000001692">
    <property type="component" value="Chromosome 2"/>
</dbReference>
<proteinExistence type="predicted"/>
<dbReference type="AlphaFoldDB" id="B3R9K6"/>